<dbReference type="EMBL" id="OCST01000001">
    <property type="protein sequence ID" value="SOE47403.1"/>
    <property type="molecule type" value="Genomic_DNA"/>
</dbReference>
<evidence type="ECO:0000256" key="2">
    <source>
        <dbReference type="SAM" id="Phobius"/>
    </source>
</evidence>
<feature type="transmembrane region" description="Helical" evidence="2">
    <location>
        <begin position="214"/>
        <end position="236"/>
    </location>
</feature>
<dbReference type="RefSeq" id="WP_179691731.1">
    <property type="nucleotide sequence ID" value="NZ_BMLC01000002.1"/>
</dbReference>
<sequence length="255" mass="25325">MRRVIALGIGTLILASSVLPSLAVGNMAFAAACPGTSSSLPLSVTIPDIGQSGGGDVATPAPTACATTPPPATGGTTPGGSGSGGSGSGGGAATPTTPASPSGEVVAPIPPATPSGSASKLELDPERISVHEWMAATGTGYNADEKVQLVLYPGAEVIGSYVADATGTVTARFRIPDETRSGSHVLEATGWASEKVSNGAFTVVTVAGAGTIPMLWWVIILCGSLLVGLIIFAIYFRRNIAHAFRGGPETVKGTP</sequence>
<keyword evidence="2" id="KW-0472">Membrane</keyword>
<keyword evidence="2" id="KW-1133">Transmembrane helix</keyword>
<feature type="compositionally biased region" description="Low complexity" evidence="1">
    <location>
        <begin position="58"/>
        <end position="67"/>
    </location>
</feature>
<feature type="compositionally biased region" description="Low complexity" evidence="1">
    <location>
        <begin position="93"/>
        <end position="103"/>
    </location>
</feature>
<evidence type="ECO:0000313" key="5">
    <source>
        <dbReference type="Proteomes" id="UP000219440"/>
    </source>
</evidence>
<evidence type="ECO:0000256" key="1">
    <source>
        <dbReference type="SAM" id="MobiDB-lite"/>
    </source>
</evidence>
<feature type="compositionally biased region" description="Gly residues" evidence="1">
    <location>
        <begin position="76"/>
        <end position="92"/>
    </location>
</feature>
<gene>
    <name evidence="4" type="ORF">SAMN06296378_0215</name>
</gene>
<protein>
    <recommendedName>
        <fullName evidence="6">Ig-like domain (Group 3)</fullName>
    </recommendedName>
</protein>
<dbReference type="Proteomes" id="UP000219440">
    <property type="component" value="Unassembled WGS sequence"/>
</dbReference>
<organism evidence="4 5">
    <name type="scientific">Salinibacterium xinjiangense</name>
    <dbReference type="NCBI Taxonomy" id="386302"/>
    <lineage>
        <taxon>Bacteria</taxon>
        <taxon>Bacillati</taxon>
        <taxon>Actinomycetota</taxon>
        <taxon>Actinomycetes</taxon>
        <taxon>Micrococcales</taxon>
        <taxon>Microbacteriaceae</taxon>
        <taxon>Salinibacterium</taxon>
    </lineage>
</organism>
<keyword evidence="5" id="KW-1185">Reference proteome</keyword>
<proteinExistence type="predicted"/>
<evidence type="ECO:0000313" key="4">
    <source>
        <dbReference type="EMBL" id="SOE47403.1"/>
    </source>
</evidence>
<dbReference type="PROSITE" id="PS51257">
    <property type="entry name" value="PROKAR_LIPOPROTEIN"/>
    <property type="match status" value="1"/>
</dbReference>
<reference evidence="4 5" key="1">
    <citation type="submission" date="2017-09" db="EMBL/GenBank/DDBJ databases">
        <authorList>
            <person name="Ehlers B."/>
            <person name="Leendertz F.H."/>
        </authorList>
    </citation>
    <scope>NUCLEOTIDE SEQUENCE [LARGE SCALE GENOMIC DNA]</scope>
    <source>
        <strain evidence="4 5">CGMCC 1.05381</strain>
    </source>
</reference>
<feature type="chain" id="PRO_5012271085" description="Ig-like domain (Group 3)" evidence="3">
    <location>
        <begin position="31"/>
        <end position="255"/>
    </location>
</feature>
<keyword evidence="2" id="KW-0812">Transmembrane</keyword>
<feature type="signal peptide" evidence="3">
    <location>
        <begin position="1"/>
        <end position="30"/>
    </location>
</feature>
<feature type="region of interest" description="Disordered" evidence="1">
    <location>
        <begin position="51"/>
        <end position="120"/>
    </location>
</feature>
<dbReference type="AlphaFoldDB" id="A0A2C8YAZ4"/>
<evidence type="ECO:0000256" key="3">
    <source>
        <dbReference type="SAM" id="SignalP"/>
    </source>
</evidence>
<keyword evidence="3" id="KW-0732">Signal</keyword>
<name>A0A2C8YAZ4_9MICO</name>
<evidence type="ECO:0008006" key="6">
    <source>
        <dbReference type="Google" id="ProtNLM"/>
    </source>
</evidence>
<accession>A0A2C8YAZ4</accession>